<feature type="domain" description="NAD-dependent epimerase/dehydratase" evidence="1">
    <location>
        <begin position="5"/>
        <end position="224"/>
    </location>
</feature>
<dbReference type="AlphaFoldDB" id="Q0PHZ5"/>
<evidence type="ECO:0000259" key="1">
    <source>
        <dbReference type="Pfam" id="PF01370"/>
    </source>
</evidence>
<dbReference type="InterPro" id="IPR050177">
    <property type="entry name" value="Lipid_A_modif_metabolic_enz"/>
</dbReference>
<sequence length="320" mass="34093">MGRTLVAGGAGFLGAHLVRRLATKTQVVVVDDLSAGQTSVLEEFKALGVTTLVMDCRETKALVAALQSGDTLDRIIHLAANSDIRRSALEPEIELNKTFETTVSLLAVAAALGCNEFIFASSSAVYGDWPGQRLSELTPCRPISYYGAAKLASEAFIAAAVHNQPLAACILRLPNVIGSGMTHGVLVDFVEKLRRDPRVLSILGDGSQRKSFLLVDEVVDVMVLPGIVPTLGVSTYNVAVDDNLSIQEVARIVLRELRLKDVTISCGTSPNGWVGDVRWYLMDGSSLALQGWRAQRSSSEAVTAAIRQLGGLEGFASAKA</sequence>
<evidence type="ECO:0000313" key="2">
    <source>
        <dbReference type="EMBL" id="ABH02996.1"/>
    </source>
</evidence>
<dbReference type="InterPro" id="IPR001509">
    <property type="entry name" value="Epimerase_deHydtase"/>
</dbReference>
<reference evidence="2" key="1">
    <citation type="submission" date="2006-06" db="EMBL/GenBank/DDBJ databases">
        <title>LGLA, the large glycolipid of Spirochaeta aurantia.</title>
        <authorList>
            <person name="Paul C.J."/>
            <person name="Vinogradov E."/>
            <person name="Tapping R.I."/>
            <person name="Perry M.B."/>
            <person name="Moyles D."/>
            <person name="Kropinski A.M."/>
        </authorList>
    </citation>
    <scope>NUCLEOTIDE SEQUENCE</scope>
</reference>
<dbReference type="EMBL" id="DQ832182">
    <property type="protein sequence ID" value="ABH02996.1"/>
    <property type="molecule type" value="Genomic_DNA"/>
</dbReference>
<dbReference type="CDD" id="cd05234">
    <property type="entry name" value="UDP_G4E_2_SDR_e"/>
    <property type="match status" value="1"/>
</dbReference>
<dbReference type="Pfam" id="PF01370">
    <property type="entry name" value="Epimerase"/>
    <property type="match status" value="1"/>
</dbReference>
<name>Q0PHZ5_SPIAU</name>
<dbReference type="Gene3D" id="3.90.25.10">
    <property type="entry name" value="UDP-galactose 4-epimerase, domain 1"/>
    <property type="match status" value="1"/>
</dbReference>
<proteinExistence type="predicted"/>
<dbReference type="SUPFAM" id="SSF51735">
    <property type="entry name" value="NAD(P)-binding Rossmann-fold domains"/>
    <property type="match status" value="1"/>
</dbReference>
<accession>Q0PHZ5</accession>
<organism evidence="2">
    <name type="scientific">Spirochaeta aurantia</name>
    <dbReference type="NCBI Taxonomy" id="147"/>
    <lineage>
        <taxon>Bacteria</taxon>
        <taxon>Pseudomonadati</taxon>
        <taxon>Spirochaetota</taxon>
        <taxon>Spirochaetia</taxon>
        <taxon>Spirochaetales</taxon>
        <taxon>Spirochaetaceae</taxon>
        <taxon>Spirochaeta</taxon>
    </lineage>
</organism>
<dbReference type="InterPro" id="IPR036291">
    <property type="entry name" value="NAD(P)-bd_dom_sf"/>
</dbReference>
<protein>
    <submittedName>
        <fullName evidence="2">SpaM</fullName>
    </submittedName>
</protein>
<dbReference type="Gene3D" id="3.40.50.720">
    <property type="entry name" value="NAD(P)-binding Rossmann-like Domain"/>
    <property type="match status" value="1"/>
</dbReference>
<dbReference type="PANTHER" id="PTHR43245:SF13">
    <property type="entry name" value="UDP-D-APIOSE_UDP-D-XYLOSE SYNTHASE 2"/>
    <property type="match status" value="1"/>
</dbReference>
<dbReference type="PANTHER" id="PTHR43245">
    <property type="entry name" value="BIFUNCTIONAL POLYMYXIN RESISTANCE PROTEIN ARNA"/>
    <property type="match status" value="1"/>
</dbReference>